<evidence type="ECO:0000313" key="17">
    <source>
        <dbReference type="EMBL" id="KWZ80021.1"/>
    </source>
</evidence>
<comment type="caution">
    <text evidence="17">The sequence shown here is derived from an EMBL/GenBank/DDBJ whole genome shotgun (WGS) entry which is preliminary data.</text>
</comment>
<dbReference type="SUPFAM" id="SSF56601">
    <property type="entry name" value="beta-lactamase/transpeptidase-like"/>
    <property type="match status" value="1"/>
</dbReference>
<dbReference type="GO" id="GO:0009252">
    <property type="term" value="P:peptidoglycan biosynthetic process"/>
    <property type="evidence" value="ECO:0007669"/>
    <property type="project" value="UniProtKB-UniPathway"/>
</dbReference>
<dbReference type="InterPro" id="IPR018044">
    <property type="entry name" value="Peptidase_S11"/>
</dbReference>
<dbReference type="AlphaFoldDB" id="A0A133KK52"/>
<evidence type="ECO:0000256" key="6">
    <source>
        <dbReference type="ARBA" id="ARBA00022670"/>
    </source>
</evidence>
<evidence type="ECO:0000256" key="7">
    <source>
        <dbReference type="ARBA" id="ARBA00022729"/>
    </source>
</evidence>
<dbReference type="Gene3D" id="2.60.410.10">
    <property type="entry name" value="D-Ala-D-Ala carboxypeptidase, C-terminal domain"/>
    <property type="match status" value="1"/>
</dbReference>
<dbReference type="GO" id="GO:0008360">
    <property type="term" value="P:regulation of cell shape"/>
    <property type="evidence" value="ECO:0007669"/>
    <property type="project" value="UniProtKB-KW"/>
</dbReference>
<dbReference type="PANTHER" id="PTHR21581">
    <property type="entry name" value="D-ALANYL-D-ALANINE CARBOXYPEPTIDASE"/>
    <property type="match status" value="1"/>
</dbReference>
<keyword evidence="5 17" id="KW-0121">Carboxypeptidase</keyword>
<evidence type="ECO:0000256" key="8">
    <source>
        <dbReference type="ARBA" id="ARBA00022801"/>
    </source>
</evidence>
<evidence type="ECO:0000256" key="11">
    <source>
        <dbReference type="ARBA" id="ARBA00023316"/>
    </source>
</evidence>
<dbReference type="Pfam" id="PF07943">
    <property type="entry name" value="PBP5_C"/>
    <property type="match status" value="1"/>
</dbReference>
<evidence type="ECO:0000256" key="12">
    <source>
        <dbReference type="ARBA" id="ARBA00034000"/>
    </source>
</evidence>
<keyword evidence="10" id="KW-0573">Peptidoglycan synthesis</keyword>
<dbReference type="PRINTS" id="PR00725">
    <property type="entry name" value="DADACBPTASE1"/>
</dbReference>
<dbReference type="SMART" id="SM00936">
    <property type="entry name" value="PBP5_C"/>
    <property type="match status" value="1"/>
</dbReference>
<dbReference type="PATRIC" id="fig|1398.22.peg.2378"/>
<evidence type="ECO:0000256" key="9">
    <source>
        <dbReference type="ARBA" id="ARBA00022960"/>
    </source>
</evidence>
<evidence type="ECO:0000256" key="4">
    <source>
        <dbReference type="ARBA" id="ARBA00012448"/>
    </source>
</evidence>
<comment type="pathway">
    <text evidence="2">Cell wall biogenesis; peptidoglycan biosynthesis.</text>
</comment>
<feature type="domain" description="Peptidase S11 D-Ala-D-Ala carboxypeptidase A C-terminal" evidence="16">
    <location>
        <begin position="340"/>
        <end position="441"/>
    </location>
</feature>
<dbReference type="InterPro" id="IPR001967">
    <property type="entry name" value="Peptidase_S11_N"/>
</dbReference>
<keyword evidence="11" id="KW-0961">Cell wall biogenesis/degradation</keyword>
<evidence type="ECO:0000256" key="1">
    <source>
        <dbReference type="ARBA" id="ARBA00003217"/>
    </source>
</evidence>
<evidence type="ECO:0000256" key="2">
    <source>
        <dbReference type="ARBA" id="ARBA00004752"/>
    </source>
</evidence>
<keyword evidence="8" id="KW-0378">Hydrolase</keyword>
<dbReference type="Pfam" id="PF00768">
    <property type="entry name" value="Peptidase_S11"/>
    <property type="match status" value="1"/>
</dbReference>
<keyword evidence="7" id="KW-0732">Signal</keyword>
<evidence type="ECO:0000256" key="10">
    <source>
        <dbReference type="ARBA" id="ARBA00022984"/>
    </source>
</evidence>
<accession>A0A133KK52</accession>
<evidence type="ECO:0000313" key="18">
    <source>
        <dbReference type="Proteomes" id="UP000070376"/>
    </source>
</evidence>
<evidence type="ECO:0000259" key="16">
    <source>
        <dbReference type="SMART" id="SM00936"/>
    </source>
</evidence>
<evidence type="ECO:0000256" key="14">
    <source>
        <dbReference type="PIRSR" id="PIRSR618044-2"/>
    </source>
</evidence>
<dbReference type="EMBL" id="LRPN01000102">
    <property type="protein sequence ID" value="KWZ80021.1"/>
    <property type="molecule type" value="Genomic_DNA"/>
</dbReference>
<feature type="active site" evidence="13">
    <location>
        <position position="159"/>
    </location>
</feature>
<dbReference type="PANTHER" id="PTHR21581:SF11">
    <property type="entry name" value="D-ALANYL-D-ALANINE CARBOXYPEPTIDASE DACA"/>
    <property type="match status" value="1"/>
</dbReference>
<comment type="function">
    <text evidence="1">Removes C-terminal D-alanyl residues from sugar-peptide cell wall precursors.</text>
</comment>
<evidence type="ECO:0000256" key="15">
    <source>
        <dbReference type="RuleBase" id="RU004016"/>
    </source>
</evidence>
<feature type="active site" description="Acyl-ester intermediate" evidence="13">
    <location>
        <position position="95"/>
    </location>
</feature>
<reference evidence="18" key="1">
    <citation type="submission" date="2016-01" db="EMBL/GenBank/DDBJ databases">
        <authorList>
            <person name="Mitreva M."/>
            <person name="Pepin K.H."/>
            <person name="Mihindukulasuriya K.A."/>
            <person name="Fulton R."/>
            <person name="Fronick C."/>
            <person name="O'Laughlin M."/>
            <person name="Miner T."/>
            <person name="Herter B."/>
            <person name="Rosa B.A."/>
            <person name="Cordes M."/>
            <person name="Tomlinson C."/>
            <person name="Wollam A."/>
            <person name="Palsikar V.B."/>
            <person name="Mardis E.R."/>
            <person name="Wilson R.K."/>
        </authorList>
    </citation>
    <scope>NUCLEOTIDE SEQUENCE [LARGE SCALE GENOMIC DNA]</scope>
    <source>
        <strain evidence="18">GED7749B</strain>
    </source>
</reference>
<evidence type="ECO:0000256" key="5">
    <source>
        <dbReference type="ARBA" id="ARBA00022645"/>
    </source>
</evidence>
<dbReference type="GO" id="GO:0009002">
    <property type="term" value="F:serine-type D-Ala-D-Ala carboxypeptidase activity"/>
    <property type="evidence" value="ECO:0007669"/>
    <property type="project" value="UniProtKB-EC"/>
</dbReference>
<evidence type="ECO:0000256" key="3">
    <source>
        <dbReference type="ARBA" id="ARBA00007164"/>
    </source>
</evidence>
<dbReference type="InterPro" id="IPR012907">
    <property type="entry name" value="Peptidase_S11_C"/>
</dbReference>
<comment type="similarity">
    <text evidence="3 15">Belongs to the peptidase S11 family.</text>
</comment>
<keyword evidence="6" id="KW-0645">Protease</keyword>
<dbReference type="InterPro" id="IPR037167">
    <property type="entry name" value="Peptidase_S11_C_sf"/>
</dbReference>
<comment type="catalytic activity">
    <reaction evidence="12">
        <text>Preferential cleavage: (Ac)2-L-Lys-D-Ala-|-D-Ala. Also transpeptidation of peptidyl-alanyl moieties that are N-acyl substituents of D-alanine.</text>
        <dbReference type="EC" id="3.4.16.4"/>
    </reaction>
</comment>
<dbReference type="Proteomes" id="UP000070376">
    <property type="component" value="Unassembled WGS sequence"/>
</dbReference>
<dbReference type="GO" id="GO:0071555">
    <property type="term" value="P:cell wall organization"/>
    <property type="evidence" value="ECO:0007669"/>
    <property type="project" value="UniProtKB-KW"/>
</dbReference>
<organism evidence="17 18">
    <name type="scientific">Heyndrickxia coagulans</name>
    <name type="common">Weizmannia coagulans</name>
    <dbReference type="NCBI Taxonomy" id="1398"/>
    <lineage>
        <taxon>Bacteria</taxon>
        <taxon>Bacillati</taxon>
        <taxon>Bacillota</taxon>
        <taxon>Bacilli</taxon>
        <taxon>Bacillales</taxon>
        <taxon>Bacillaceae</taxon>
        <taxon>Heyndrickxia</taxon>
    </lineage>
</organism>
<gene>
    <name evidence="17" type="ORF">HMPREF3213_02372</name>
</gene>
<protein>
    <recommendedName>
        <fullName evidence="4">serine-type D-Ala-D-Ala carboxypeptidase</fullName>
        <ecNumber evidence="4">3.4.16.4</ecNumber>
    </recommendedName>
</protein>
<evidence type="ECO:0000256" key="13">
    <source>
        <dbReference type="PIRSR" id="PIRSR618044-1"/>
    </source>
</evidence>
<dbReference type="Gene3D" id="3.40.710.10">
    <property type="entry name" value="DD-peptidase/beta-lactamase superfamily"/>
    <property type="match status" value="1"/>
</dbReference>
<proteinExistence type="inferred from homology"/>
<name>A0A133KK52_HEYCO</name>
<dbReference type="GO" id="GO:0006508">
    <property type="term" value="P:proteolysis"/>
    <property type="evidence" value="ECO:0007669"/>
    <property type="project" value="UniProtKB-KW"/>
</dbReference>
<feature type="active site" description="Proton acceptor" evidence="13">
    <location>
        <position position="98"/>
    </location>
</feature>
<dbReference type="UniPathway" id="UPA00219"/>
<dbReference type="InterPro" id="IPR012338">
    <property type="entry name" value="Beta-lactam/transpept-like"/>
</dbReference>
<feature type="binding site" evidence="14">
    <location>
        <position position="284"/>
    </location>
    <ligand>
        <name>substrate</name>
    </ligand>
</feature>
<dbReference type="EC" id="3.4.16.4" evidence="4"/>
<sequence>MRQTLCIYFFNRNYVKIGKVYTYLDGGLKVKKSLQKMAFAFLALLLTAGVVQQVPKTVHAQDQLDIHAKAAIIVDADNGQILYEKNANQALGIASMSKMMTEYLLLKAIHEKKVSWNQKVTISDYAYRISQNRALSNVPLRKGEKYTVKELFQAMAIYSANGATIAIAETLGGTEKNYLNMMNKQAKAFGLTDYKFVNATGLNNEDLQGMQPAGTGRTEENLVSAKSVAKIAYHLIHDYPEILQTTSMAKMKFRAGTDDEIAMQNWNWMLPSLVYGRQGVDGLKTGNTDNAGYCFTGTAKQNGMRIITVVLHAEDANGNSTIKSRFDVTNKLMDYAFSNFTEKTLYPKGYQVKKTVTVKSGKEKQASVVTKAPLKVAVKNGEGKMYTPVVKFDSKQITAPVKKGTKVGTLYARHKDGQELGYLYGPNTAHTALVTKTDIEKANWFVRMMRGIGGFFGGIWEHTVGKLF</sequence>
<dbReference type="InterPro" id="IPR015956">
    <property type="entry name" value="Peniciliin-bd_prot_C_sf"/>
</dbReference>
<dbReference type="SUPFAM" id="SSF69189">
    <property type="entry name" value="Penicillin-binding protein associated domain"/>
    <property type="match status" value="1"/>
</dbReference>
<keyword evidence="9" id="KW-0133">Cell shape</keyword>